<proteinExistence type="predicted"/>
<name>A0A1G9WV34_9BACI</name>
<protein>
    <submittedName>
        <fullName evidence="2">YqxM protein</fullName>
    </submittedName>
</protein>
<accession>A0A1G9WV34</accession>
<dbReference type="GO" id="GO:0097311">
    <property type="term" value="C:bacterial biofilm matrix"/>
    <property type="evidence" value="ECO:0007669"/>
    <property type="project" value="InterPro"/>
</dbReference>
<dbReference type="Proteomes" id="UP000199334">
    <property type="component" value="Unassembled WGS sequence"/>
</dbReference>
<dbReference type="RefSeq" id="WP_093855401.1">
    <property type="nucleotide sequence ID" value="NZ_BJVZ01000025.1"/>
</dbReference>
<feature type="compositionally biased region" description="Acidic residues" evidence="1">
    <location>
        <begin position="285"/>
        <end position="314"/>
    </location>
</feature>
<evidence type="ECO:0000313" key="3">
    <source>
        <dbReference type="Proteomes" id="UP000199334"/>
    </source>
</evidence>
<feature type="compositionally biased region" description="Low complexity" evidence="1">
    <location>
        <begin position="227"/>
        <end position="248"/>
    </location>
</feature>
<evidence type="ECO:0000256" key="1">
    <source>
        <dbReference type="SAM" id="MobiDB-lite"/>
    </source>
</evidence>
<evidence type="ECO:0000313" key="2">
    <source>
        <dbReference type="EMBL" id="SDM88338.1"/>
    </source>
</evidence>
<dbReference type="InterPro" id="IPR023848">
    <property type="entry name" value="TasA"/>
</dbReference>
<dbReference type="AlphaFoldDB" id="A0A1G9WV34"/>
<organism evidence="2 3">
    <name type="scientific">Tenuibacillus multivorans</name>
    <dbReference type="NCBI Taxonomy" id="237069"/>
    <lineage>
        <taxon>Bacteria</taxon>
        <taxon>Bacillati</taxon>
        <taxon>Bacillota</taxon>
        <taxon>Bacilli</taxon>
        <taxon>Bacillales</taxon>
        <taxon>Bacillaceae</taxon>
        <taxon>Tenuibacillus</taxon>
    </lineage>
</organism>
<keyword evidence="3" id="KW-1185">Reference proteome</keyword>
<reference evidence="2 3" key="1">
    <citation type="submission" date="2016-10" db="EMBL/GenBank/DDBJ databases">
        <authorList>
            <person name="de Groot N.N."/>
        </authorList>
    </citation>
    <scope>NUCLEOTIDE SEQUENCE [LARGE SCALE GENOMIC DNA]</scope>
    <source>
        <strain evidence="2 3">CGMCC 1.3442</strain>
    </source>
</reference>
<sequence length="369" mass="40270">MRRGRLTERRKKELRRNLYIKPLISIYLFFLILSLMVGSTNAAFNDIEDISSSLHVKWELSEDELPDEPGEWDKSSLDFDGMGSGGSCTGIWAEVRNSGDGDMLSPWKYHVIKISKGNNGDVIFEGDIPLLKSGESTNLEYNGSLENGKYKFRFIRPEGHPGGDNGGYSNSIQVKDCAEAPSDVEEGQDATGDEGGNEENDNKDNECGNNGQGNGNGQCNGNGNGNGKNNDNGQGNGSDNNGNGQENSNDGDESLNNGNENPSPDKEVQNEDLENGENKEHETPEENTSDENEPSEETSSEEQINEENNTEQEEDAPKSEETNTSENESSGPEKDRQPTPDGEAVKENTQENTDESEQKVGGKDEGQTD</sequence>
<dbReference type="NCBIfam" id="TIGR04087">
    <property type="entry name" value="YqxM_for_SipW"/>
    <property type="match status" value="1"/>
</dbReference>
<feature type="compositionally biased region" description="Acidic residues" evidence="1">
    <location>
        <begin position="182"/>
        <end position="199"/>
    </location>
</feature>
<feature type="compositionally biased region" description="Basic and acidic residues" evidence="1">
    <location>
        <begin position="356"/>
        <end position="369"/>
    </location>
</feature>
<dbReference type="OrthoDB" id="2560527at2"/>
<gene>
    <name evidence="2" type="ORF">SAMN05216498_0903</name>
</gene>
<dbReference type="STRING" id="237069.SAMN05216498_0903"/>
<feature type="compositionally biased region" description="Basic and acidic residues" evidence="1">
    <location>
        <begin position="331"/>
        <end position="349"/>
    </location>
</feature>
<dbReference type="EMBL" id="FNIG01000001">
    <property type="protein sequence ID" value="SDM88338.1"/>
    <property type="molecule type" value="Genomic_DNA"/>
</dbReference>
<feature type="compositionally biased region" description="Gly residues" evidence="1">
    <location>
        <begin position="210"/>
        <end position="226"/>
    </location>
</feature>
<feature type="region of interest" description="Disordered" evidence="1">
    <location>
        <begin position="177"/>
        <end position="369"/>
    </location>
</feature>